<sequence>MNARPARQALPLTAAQRGVWAAHRLAPGSSAYNLAHYSEIRGPVDARLLARAVRHAEGECGTFDVRLAAVDQGTGATQELTAGGTSGWQSVDLRRESDPRTAAQAWMERDRATAPDLVTGVLARAALLRLGDDHYFWYRRCHHILTDTFGALVLARRIAEVYEALLAGEADPAGDPLGRLTTLLADEAAYRASPEYAADRAYWADRLADRAPVPSLAPGAPAGPAARPITSLVTLSPDELGALHAAGRQARTPWTVPLLAAVAAFLHRVTGRPDITLGVPVTARRGAQMLTIPGMVANRLPLRLAIDPAMTRTDLLRHVTTRLGELMAHQRYPHDDLRRDLRRPDRDEHLFGLLVDITPISADLRFAGRTTTVTTLSGGPVPDLTVNFRPGADSKGLECEFLAHPDRYTQQDITTHQRRFITFLRALATAEEDSPIGGLGLGLGLGLMAGDVDRVGRVGGVGCVGGGGRVGGLGSIQGVDRAGGAGDVDRAGRQVRLRGFSAEPGEVEDVLASTFDAPQDVLPRGPLPAPPRPRAESADRFGEDPGNGDPSAPDNTQQVFGLRGPVDADALHSVCRQLVRRHPVLRTVFGRDEAGRAVRLIANEIDVPFSVQDVRGAAPNERAHRLAVLLAQDKRTRFRPDERPLLRFTLIHLGPDGHLLVLTGHPALRDGHSLPLVLRDLSALHTATRSAAGGTGPDAAGAIGDRADATGGARTGSVGTGSVRTGAVGTGGVRTRVDGTRVDGTGAVGTGGVRTGGVRTGAVRTGSVRTRGDGTGAVGTGPEAAGPEALDTGTVGTGTPGAPDAVDGLPPVVPFRAYLDRSTAVNPATARTARRQDSVKLAAPAEPDVEYPAGPPPPLDADRSQQLTRVLDPTTDDERSAVASALPGARAAFGEGRPTSACALQRPAEQTELLDETHTTSTVFENAPKDRAAIGRRLPGLGLAVEKGSAADAGHDPLDLIAIPGRVRT</sequence>
<dbReference type="EMBL" id="JABXJJ020000053">
    <property type="protein sequence ID" value="MDI5973847.1"/>
    <property type="molecule type" value="Genomic_DNA"/>
</dbReference>
<feature type="region of interest" description="Disordered" evidence="1">
    <location>
        <begin position="517"/>
        <end position="558"/>
    </location>
</feature>
<dbReference type="Pfam" id="PF00668">
    <property type="entry name" value="Condensation"/>
    <property type="match status" value="2"/>
</dbReference>
<feature type="compositionally biased region" description="Low complexity" evidence="1">
    <location>
        <begin position="697"/>
        <end position="727"/>
    </location>
</feature>
<dbReference type="SUPFAM" id="SSF52777">
    <property type="entry name" value="CoA-dependent acyltransferases"/>
    <property type="match status" value="3"/>
</dbReference>
<evidence type="ECO:0000259" key="2">
    <source>
        <dbReference type="Pfam" id="PF00668"/>
    </source>
</evidence>
<feature type="compositionally biased region" description="Gly residues" evidence="1">
    <location>
        <begin position="746"/>
        <end position="759"/>
    </location>
</feature>
<dbReference type="InterPro" id="IPR023213">
    <property type="entry name" value="CAT-like_dom_sf"/>
</dbReference>
<dbReference type="GO" id="GO:0043041">
    <property type="term" value="P:amino acid activation for nonribosomal peptide biosynthetic process"/>
    <property type="evidence" value="ECO:0007669"/>
    <property type="project" value="TreeGrafter"/>
</dbReference>
<dbReference type="AlphaFoldDB" id="A0AA90HCJ2"/>
<evidence type="ECO:0000313" key="3">
    <source>
        <dbReference type="EMBL" id="MDI5973847.1"/>
    </source>
</evidence>
<dbReference type="GO" id="GO:0008610">
    <property type="term" value="P:lipid biosynthetic process"/>
    <property type="evidence" value="ECO:0007669"/>
    <property type="project" value="UniProtKB-ARBA"/>
</dbReference>
<feature type="region of interest" description="Disordered" evidence="1">
    <location>
        <begin position="826"/>
        <end position="863"/>
    </location>
</feature>
<feature type="compositionally biased region" description="Low complexity" evidence="1">
    <location>
        <begin position="760"/>
        <end position="769"/>
    </location>
</feature>
<organism evidence="3">
    <name type="scientific">Streptantibioticus silvisoli</name>
    <dbReference type="NCBI Taxonomy" id="2705255"/>
    <lineage>
        <taxon>Bacteria</taxon>
        <taxon>Bacillati</taxon>
        <taxon>Actinomycetota</taxon>
        <taxon>Actinomycetes</taxon>
        <taxon>Kitasatosporales</taxon>
        <taxon>Streptomycetaceae</taxon>
        <taxon>Streptantibioticus</taxon>
    </lineage>
</organism>
<gene>
    <name evidence="3" type="ORF">POF50_031665</name>
</gene>
<comment type="caution">
    <text evidence="3">The sequence shown here is derived from an EMBL/GenBank/DDBJ whole genome shotgun (WGS) entry which is preliminary data.</text>
</comment>
<dbReference type="GO" id="GO:0003824">
    <property type="term" value="F:catalytic activity"/>
    <property type="evidence" value="ECO:0007669"/>
    <property type="project" value="InterPro"/>
</dbReference>
<dbReference type="InterPro" id="IPR001242">
    <property type="entry name" value="Condensation_dom"/>
</dbReference>
<feature type="domain" description="Condensation" evidence="2">
    <location>
        <begin position="555"/>
        <end position="687"/>
    </location>
</feature>
<dbReference type="PANTHER" id="PTHR45527">
    <property type="entry name" value="NONRIBOSOMAL PEPTIDE SYNTHETASE"/>
    <property type="match status" value="1"/>
</dbReference>
<accession>A0AA90HCJ2</accession>
<name>A0AA90HCJ2_9ACTN</name>
<reference evidence="3" key="1">
    <citation type="submission" date="2023-05" db="EMBL/GenBank/DDBJ databases">
        <title>Streptantibioticus silvisoli sp. nov., acidotolerant actinomycetes 1 from pine litter.</title>
        <authorList>
            <person name="Swiecimska M."/>
            <person name="Golinska P."/>
            <person name="Sangal V."/>
            <person name="Wachnowicz B."/>
            <person name="Goodfellow M."/>
        </authorList>
    </citation>
    <scope>NUCLEOTIDE SEQUENCE</scope>
    <source>
        <strain evidence="3">SL13</strain>
    </source>
</reference>
<dbReference type="PANTHER" id="PTHR45527:SF14">
    <property type="entry name" value="PLIPASTATIN SYNTHASE SUBUNIT B"/>
    <property type="match status" value="1"/>
</dbReference>
<evidence type="ECO:0000256" key="1">
    <source>
        <dbReference type="SAM" id="MobiDB-lite"/>
    </source>
</evidence>
<dbReference type="RefSeq" id="WP_282699119.1">
    <property type="nucleotide sequence ID" value="NZ_JABXJJ020000053.1"/>
</dbReference>
<feature type="region of interest" description="Disordered" evidence="1">
    <location>
        <begin position="689"/>
        <end position="788"/>
    </location>
</feature>
<dbReference type="GO" id="GO:0031177">
    <property type="term" value="F:phosphopantetheine binding"/>
    <property type="evidence" value="ECO:0007669"/>
    <property type="project" value="TreeGrafter"/>
</dbReference>
<dbReference type="GO" id="GO:0044550">
    <property type="term" value="P:secondary metabolite biosynthetic process"/>
    <property type="evidence" value="ECO:0007669"/>
    <property type="project" value="TreeGrafter"/>
</dbReference>
<dbReference type="Gene3D" id="3.30.559.30">
    <property type="entry name" value="Nonribosomal peptide synthetase, condensation domain"/>
    <property type="match status" value="1"/>
</dbReference>
<feature type="domain" description="Condensation" evidence="2">
    <location>
        <begin position="8"/>
        <end position="429"/>
    </location>
</feature>
<dbReference type="Gene3D" id="3.30.559.10">
    <property type="entry name" value="Chloramphenicol acetyltransferase-like domain"/>
    <property type="match status" value="2"/>
</dbReference>
<proteinExistence type="predicted"/>
<dbReference type="GO" id="GO:0005829">
    <property type="term" value="C:cytosol"/>
    <property type="evidence" value="ECO:0007669"/>
    <property type="project" value="TreeGrafter"/>
</dbReference>
<protein>
    <submittedName>
        <fullName evidence="3">Condensation domain-containing protein</fullName>
    </submittedName>
</protein>
<feature type="compositionally biased region" description="Basic and acidic residues" evidence="1">
    <location>
        <begin position="533"/>
        <end position="543"/>
    </location>
</feature>